<accession>A0A5D3Y943</accession>
<sequence length="50" mass="5832">MSSRYRLTDQELAELEFEHRHNTDKRYADRVKAVYLLGRGGRSPGLHTPC</sequence>
<evidence type="ECO:0000313" key="1">
    <source>
        <dbReference type="EMBL" id="TYP81190.1"/>
    </source>
</evidence>
<protein>
    <submittedName>
        <fullName evidence="1">Uncharacterized protein</fullName>
    </submittedName>
</protein>
<dbReference type="AlphaFoldDB" id="A0A5D3Y943"/>
<name>A0A5D3Y943_9PROT</name>
<reference evidence="1 2" key="1">
    <citation type="submission" date="2019-07" db="EMBL/GenBank/DDBJ databases">
        <title>Active sludge and wastewater microbial communities from Klosterneuburg, Austria.</title>
        <authorList>
            <person name="Wagner M."/>
        </authorList>
    </citation>
    <scope>NUCLEOTIDE SEQUENCE [LARGE SCALE GENOMIC DNA]</scope>
    <source>
        <strain evidence="1 2">Nm2</strain>
    </source>
</reference>
<dbReference type="Proteomes" id="UP000324176">
    <property type="component" value="Unassembled WGS sequence"/>
</dbReference>
<organism evidence="1 2">
    <name type="scientific">Nitrosomonas communis</name>
    <dbReference type="NCBI Taxonomy" id="44574"/>
    <lineage>
        <taxon>Bacteria</taxon>
        <taxon>Pseudomonadati</taxon>
        <taxon>Pseudomonadota</taxon>
        <taxon>Betaproteobacteria</taxon>
        <taxon>Nitrosomonadales</taxon>
        <taxon>Nitrosomonadaceae</taxon>
        <taxon>Nitrosomonas</taxon>
    </lineage>
</organism>
<proteinExistence type="predicted"/>
<evidence type="ECO:0000313" key="2">
    <source>
        <dbReference type="Proteomes" id="UP000324176"/>
    </source>
</evidence>
<gene>
    <name evidence="1" type="ORF">BCL69_105222</name>
</gene>
<comment type="caution">
    <text evidence="1">The sequence shown here is derived from an EMBL/GenBank/DDBJ whole genome shotgun (WGS) entry which is preliminary data.</text>
</comment>
<dbReference type="EMBL" id="VNHT01000052">
    <property type="protein sequence ID" value="TYP81190.1"/>
    <property type="molecule type" value="Genomic_DNA"/>
</dbReference>
<dbReference type="RefSeq" id="WP_162488638.1">
    <property type="nucleotide sequence ID" value="NZ_CBDIPD010000028.1"/>
</dbReference>